<dbReference type="GO" id="GO:0008233">
    <property type="term" value="F:peptidase activity"/>
    <property type="evidence" value="ECO:0007669"/>
    <property type="project" value="UniProtKB-KW"/>
</dbReference>
<evidence type="ECO:0000313" key="4">
    <source>
        <dbReference type="EMBL" id="RKQ69801.1"/>
    </source>
</evidence>
<dbReference type="AlphaFoldDB" id="A0A420WFP0"/>
<name>A0A420WFP0_9PROT</name>
<dbReference type="GO" id="GO:0006508">
    <property type="term" value="P:proteolysis"/>
    <property type="evidence" value="ECO:0007669"/>
    <property type="project" value="UniProtKB-KW"/>
</dbReference>
<comment type="subcellular location">
    <subcellularLocation>
        <location evidence="1">Membrane</location>
        <topology evidence="1">Single-pass membrane protein</topology>
    </subcellularLocation>
</comment>
<dbReference type="PANTHER" id="PTHR43446">
    <property type="entry name" value="MEMBRANE PROTEIN-RELATED"/>
    <property type="match status" value="1"/>
</dbReference>
<dbReference type="PANTHER" id="PTHR43446:SF1">
    <property type="entry name" value="BAND 7 DOMAIN-CONTAINING PROTEIN"/>
    <property type="match status" value="1"/>
</dbReference>
<dbReference type="InterPro" id="IPR036013">
    <property type="entry name" value="Band_7/SPFH_dom_sf"/>
</dbReference>
<protein>
    <submittedName>
        <fullName evidence="4">Regulator of protease activity HflC (Stomatin/prohibitin superfamily)</fullName>
    </submittedName>
</protein>
<dbReference type="SMART" id="SM00244">
    <property type="entry name" value="PHB"/>
    <property type="match status" value="1"/>
</dbReference>
<keyword evidence="2" id="KW-0812">Transmembrane</keyword>
<proteinExistence type="predicted"/>
<feature type="transmembrane region" description="Helical" evidence="2">
    <location>
        <begin position="12"/>
        <end position="36"/>
    </location>
</feature>
<dbReference type="SUPFAM" id="SSF117892">
    <property type="entry name" value="Band 7/SPFH domain"/>
    <property type="match status" value="1"/>
</dbReference>
<sequence length="289" mass="31863">MSDIREREVKSISGIPLLLILLALTAVGVFVFINVAMTKEMRLIVLVVALPILLIAFSGLYKVEPNQSAVLSLFGKYIGTVRTPGLRFNNPFYTKKKISLRVRNFESGKLKVNELDGSPIEIAAIVVWEVNDSAEAVFNVDSYESFVQIQSEAAIRSMATSYPYDQHEADQISLRSHPVEISERLRTEIQDRLAKAGIHVIEARISHLAYSPEIAGAMLQRQQAGAIIAARKKIVEGAVGMVEDALEALQEKDIVELDPERRAAMVSNLLVVLCSDKATQPVVNTGSIY</sequence>
<dbReference type="Proteomes" id="UP000282211">
    <property type="component" value="Unassembled WGS sequence"/>
</dbReference>
<reference evidence="4 5" key="1">
    <citation type="submission" date="2018-10" db="EMBL/GenBank/DDBJ databases">
        <title>Genomic Encyclopedia of Type Strains, Phase IV (KMG-IV): sequencing the most valuable type-strain genomes for metagenomic binning, comparative biology and taxonomic classification.</title>
        <authorList>
            <person name="Goeker M."/>
        </authorList>
    </citation>
    <scope>NUCLEOTIDE SEQUENCE [LARGE SCALE GENOMIC DNA]</scope>
    <source>
        <strain evidence="4 5">DSM 22008</strain>
    </source>
</reference>
<evidence type="ECO:0000259" key="3">
    <source>
        <dbReference type="SMART" id="SM00244"/>
    </source>
</evidence>
<evidence type="ECO:0000256" key="2">
    <source>
        <dbReference type="SAM" id="Phobius"/>
    </source>
</evidence>
<dbReference type="GO" id="GO:0016020">
    <property type="term" value="C:membrane"/>
    <property type="evidence" value="ECO:0007669"/>
    <property type="project" value="UniProtKB-SubCell"/>
</dbReference>
<keyword evidence="4" id="KW-0378">Hydrolase</keyword>
<keyword evidence="2" id="KW-1133">Transmembrane helix</keyword>
<keyword evidence="4" id="KW-0645">Protease</keyword>
<feature type="domain" description="Band 7" evidence="3">
    <location>
        <begin position="58"/>
        <end position="222"/>
    </location>
</feature>
<dbReference type="Gene3D" id="3.30.479.30">
    <property type="entry name" value="Band 7 domain"/>
    <property type="match status" value="1"/>
</dbReference>
<keyword evidence="2" id="KW-0472">Membrane</keyword>
<accession>A0A420WFP0</accession>
<organism evidence="4 5">
    <name type="scientific">Litorimonas taeanensis</name>
    <dbReference type="NCBI Taxonomy" id="568099"/>
    <lineage>
        <taxon>Bacteria</taxon>
        <taxon>Pseudomonadati</taxon>
        <taxon>Pseudomonadota</taxon>
        <taxon>Alphaproteobacteria</taxon>
        <taxon>Maricaulales</taxon>
        <taxon>Robiginitomaculaceae</taxon>
    </lineage>
</organism>
<dbReference type="InterPro" id="IPR001107">
    <property type="entry name" value="Band_7"/>
</dbReference>
<evidence type="ECO:0000256" key="1">
    <source>
        <dbReference type="ARBA" id="ARBA00004167"/>
    </source>
</evidence>
<dbReference type="InParanoid" id="A0A420WFP0"/>
<feature type="transmembrane region" description="Helical" evidence="2">
    <location>
        <begin position="43"/>
        <end position="61"/>
    </location>
</feature>
<dbReference type="Pfam" id="PF01145">
    <property type="entry name" value="Band_7"/>
    <property type="match status" value="1"/>
</dbReference>
<comment type="caution">
    <text evidence="4">The sequence shown here is derived from an EMBL/GenBank/DDBJ whole genome shotgun (WGS) entry which is preliminary data.</text>
</comment>
<keyword evidence="5" id="KW-1185">Reference proteome</keyword>
<gene>
    <name evidence="4" type="ORF">DES40_2610</name>
</gene>
<evidence type="ECO:0000313" key="5">
    <source>
        <dbReference type="Proteomes" id="UP000282211"/>
    </source>
</evidence>
<dbReference type="CDD" id="cd03402">
    <property type="entry name" value="SPFH_like_u2"/>
    <property type="match status" value="1"/>
</dbReference>
<dbReference type="EMBL" id="RBII01000002">
    <property type="protein sequence ID" value="RKQ69801.1"/>
    <property type="molecule type" value="Genomic_DNA"/>
</dbReference>